<dbReference type="AlphaFoldDB" id="A0AAV5J2F5"/>
<evidence type="ECO:0000313" key="3">
    <source>
        <dbReference type="Proteomes" id="UP001054252"/>
    </source>
</evidence>
<sequence length="84" mass="9358">MLFPRLLLDSLIVFFLANFVFASLLPDDELRAFREIAKTLGKTDRDISIDPCNERSGLVTPNADEGFKNAVTCSNDTIPHIVSM</sequence>
<proteinExistence type="predicted"/>
<dbReference type="EMBL" id="BPVZ01000022">
    <property type="protein sequence ID" value="GKV05112.1"/>
    <property type="molecule type" value="Genomic_DNA"/>
</dbReference>
<keyword evidence="1" id="KW-0732">Signal</keyword>
<gene>
    <name evidence="2" type="ORF">SLEP1_g17153</name>
</gene>
<dbReference type="Proteomes" id="UP001054252">
    <property type="component" value="Unassembled WGS sequence"/>
</dbReference>
<feature type="chain" id="PRO_5043461797" evidence="1">
    <location>
        <begin position="23"/>
        <end position="84"/>
    </location>
</feature>
<comment type="caution">
    <text evidence="2">The sequence shown here is derived from an EMBL/GenBank/DDBJ whole genome shotgun (WGS) entry which is preliminary data.</text>
</comment>
<keyword evidence="3" id="KW-1185">Reference proteome</keyword>
<feature type="signal peptide" evidence="1">
    <location>
        <begin position="1"/>
        <end position="22"/>
    </location>
</feature>
<evidence type="ECO:0000313" key="2">
    <source>
        <dbReference type="EMBL" id="GKV05112.1"/>
    </source>
</evidence>
<accession>A0AAV5J2F5</accession>
<name>A0AAV5J2F5_9ROSI</name>
<protein>
    <submittedName>
        <fullName evidence="2">Uncharacterized protein</fullName>
    </submittedName>
</protein>
<reference evidence="2 3" key="1">
    <citation type="journal article" date="2021" name="Commun. Biol.">
        <title>The genome of Shorea leprosula (Dipterocarpaceae) highlights the ecological relevance of drought in aseasonal tropical rainforests.</title>
        <authorList>
            <person name="Ng K.K.S."/>
            <person name="Kobayashi M.J."/>
            <person name="Fawcett J.A."/>
            <person name="Hatakeyama M."/>
            <person name="Paape T."/>
            <person name="Ng C.H."/>
            <person name="Ang C.C."/>
            <person name="Tnah L.H."/>
            <person name="Lee C.T."/>
            <person name="Nishiyama T."/>
            <person name="Sese J."/>
            <person name="O'Brien M.J."/>
            <person name="Copetti D."/>
            <person name="Mohd Noor M.I."/>
            <person name="Ong R.C."/>
            <person name="Putra M."/>
            <person name="Sireger I.Z."/>
            <person name="Indrioko S."/>
            <person name="Kosugi Y."/>
            <person name="Izuno A."/>
            <person name="Isagi Y."/>
            <person name="Lee S.L."/>
            <person name="Shimizu K.K."/>
        </authorList>
    </citation>
    <scope>NUCLEOTIDE SEQUENCE [LARGE SCALE GENOMIC DNA]</scope>
    <source>
        <strain evidence="2">214</strain>
    </source>
</reference>
<evidence type="ECO:0000256" key="1">
    <source>
        <dbReference type="SAM" id="SignalP"/>
    </source>
</evidence>
<organism evidence="2 3">
    <name type="scientific">Rubroshorea leprosula</name>
    <dbReference type="NCBI Taxonomy" id="152421"/>
    <lineage>
        <taxon>Eukaryota</taxon>
        <taxon>Viridiplantae</taxon>
        <taxon>Streptophyta</taxon>
        <taxon>Embryophyta</taxon>
        <taxon>Tracheophyta</taxon>
        <taxon>Spermatophyta</taxon>
        <taxon>Magnoliopsida</taxon>
        <taxon>eudicotyledons</taxon>
        <taxon>Gunneridae</taxon>
        <taxon>Pentapetalae</taxon>
        <taxon>rosids</taxon>
        <taxon>malvids</taxon>
        <taxon>Malvales</taxon>
        <taxon>Dipterocarpaceae</taxon>
        <taxon>Rubroshorea</taxon>
    </lineage>
</organism>